<gene>
    <name evidence="1" type="ORF">HPB47_003261</name>
</gene>
<keyword evidence="2" id="KW-1185">Reference proteome</keyword>
<sequence length="207" mass="22738">PTTKQRLSESFETRDHRCLLQPRAGRSTPPKMADSCLLLPRMRRGNPGKGPLCGLGSNMGALEAPLRYSAPRAGIYTVTSDYHKKLVIVGDGGCGKTSMLTAFATGVFPENPQATLLETVITNVNVGNKKDLRNCPDTVEELRERRLSPVTYKEGAAMAKKIKAKAYMECSALDKQGVQEVFQRAARLAISHLTIRITEFDFLGKNK</sequence>
<feature type="non-terminal residue" evidence="1">
    <location>
        <position position="1"/>
    </location>
</feature>
<comment type="caution">
    <text evidence="1">The sequence shown here is derived from an EMBL/GenBank/DDBJ whole genome shotgun (WGS) entry which is preliminary data.</text>
</comment>
<evidence type="ECO:0000313" key="2">
    <source>
        <dbReference type="Proteomes" id="UP000805193"/>
    </source>
</evidence>
<evidence type="ECO:0000313" key="1">
    <source>
        <dbReference type="EMBL" id="KAG0445014.1"/>
    </source>
</evidence>
<reference evidence="1 2" key="1">
    <citation type="journal article" date="2020" name="Cell">
        <title>Large-Scale Comparative Analyses of Tick Genomes Elucidate Their Genetic Diversity and Vector Capacities.</title>
        <authorList>
            <consortium name="Tick Genome and Microbiome Consortium (TIGMIC)"/>
            <person name="Jia N."/>
            <person name="Wang J."/>
            <person name="Shi W."/>
            <person name="Du L."/>
            <person name="Sun Y."/>
            <person name="Zhan W."/>
            <person name="Jiang J.F."/>
            <person name="Wang Q."/>
            <person name="Zhang B."/>
            <person name="Ji P."/>
            <person name="Bell-Sakyi L."/>
            <person name="Cui X.M."/>
            <person name="Yuan T.T."/>
            <person name="Jiang B.G."/>
            <person name="Yang W.F."/>
            <person name="Lam T.T."/>
            <person name="Chang Q.C."/>
            <person name="Ding S.J."/>
            <person name="Wang X.J."/>
            <person name="Zhu J.G."/>
            <person name="Ruan X.D."/>
            <person name="Zhao L."/>
            <person name="Wei J.T."/>
            <person name="Ye R.Z."/>
            <person name="Que T.C."/>
            <person name="Du C.H."/>
            <person name="Zhou Y.H."/>
            <person name="Cheng J.X."/>
            <person name="Dai P.F."/>
            <person name="Guo W.B."/>
            <person name="Han X.H."/>
            <person name="Huang E.J."/>
            <person name="Li L.F."/>
            <person name="Wei W."/>
            <person name="Gao Y.C."/>
            <person name="Liu J.Z."/>
            <person name="Shao H.Z."/>
            <person name="Wang X."/>
            <person name="Wang C.C."/>
            <person name="Yang T.C."/>
            <person name="Huo Q.B."/>
            <person name="Li W."/>
            <person name="Chen H.Y."/>
            <person name="Chen S.E."/>
            <person name="Zhou L.G."/>
            <person name="Ni X.B."/>
            <person name="Tian J.H."/>
            <person name="Sheng Y."/>
            <person name="Liu T."/>
            <person name="Pan Y.S."/>
            <person name="Xia L.Y."/>
            <person name="Li J."/>
            <person name="Zhao F."/>
            <person name="Cao W.C."/>
        </authorList>
    </citation>
    <scope>NUCLEOTIDE SEQUENCE [LARGE SCALE GENOMIC DNA]</scope>
    <source>
        <strain evidence="1">Iper-2018</strain>
    </source>
</reference>
<dbReference type="EMBL" id="JABSTQ010001046">
    <property type="protein sequence ID" value="KAG0445014.1"/>
    <property type="molecule type" value="Genomic_DNA"/>
</dbReference>
<organism evidence="1 2">
    <name type="scientific">Ixodes persulcatus</name>
    <name type="common">Taiga tick</name>
    <dbReference type="NCBI Taxonomy" id="34615"/>
    <lineage>
        <taxon>Eukaryota</taxon>
        <taxon>Metazoa</taxon>
        <taxon>Ecdysozoa</taxon>
        <taxon>Arthropoda</taxon>
        <taxon>Chelicerata</taxon>
        <taxon>Arachnida</taxon>
        <taxon>Acari</taxon>
        <taxon>Parasitiformes</taxon>
        <taxon>Ixodida</taxon>
        <taxon>Ixodoidea</taxon>
        <taxon>Ixodidae</taxon>
        <taxon>Ixodinae</taxon>
        <taxon>Ixodes</taxon>
    </lineage>
</organism>
<proteinExistence type="predicted"/>
<dbReference type="Proteomes" id="UP000805193">
    <property type="component" value="Unassembled WGS sequence"/>
</dbReference>
<name>A0AC60QZA2_IXOPE</name>
<accession>A0AC60QZA2</accession>
<protein>
    <submittedName>
        <fullName evidence="1">Uncharacterized protein</fullName>
    </submittedName>
</protein>